<evidence type="ECO:0000313" key="2">
    <source>
        <dbReference type="Proteomes" id="UP000232791"/>
    </source>
</evidence>
<evidence type="ECO:0000313" key="1">
    <source>
        <dbReference type="EMBL" id="AKS25427.1"/>
    </source>
</evidence>
<gene>
    <name evidence="1" type="ORF">clas84</name>
</gene>
<reference evidence="1 2" key="1">
    <citation type="journal article" date="2015" name="PLoS ONE">
        <title>The Complete Genome of a New Betabaculovirus from Clostera anastomosis.</title>
        <authorList>
            <person name="Yin F."/>
            <person name="Zhu Z."/>
            <person name="Liu X."/>
            <person name="Hou D."/>
            <person name="Wang J."/>
            <person name="Zhang L."/>
            <person name="Wang M."/>
            <person name="Kou Z."/>
            <person name="Wang H."/>
            <person name="Deng F."/>
            <person name="Hu Z."/>
        </authorList>
    </citation>
    <scope>NUCLEOTIDE SEQUENCE [LARGE SCALE GENOMIC DNA]</scope>
    <source>
        <strain evidence="1 2">ClasGV-B</strain>
    </source>
</reference>
<protein>
    <submittedName>
        <fullName evidence="1">Clas84</fullName>
    </submittedName>
</protein>
<organism evidence="1 2">
    <name type="scientific">Clostera anastomosis granulovirus B</name>
    <dbReference type="NCBI Taxonomy" id="1986290"/>
    <lineage>
        <taxon>Viruses</taxon>
        <taxon>Viruses incertae sedis</taxon>
        <taxon>Naldaviricetes</taxon>
        <taxon>Lefavirales</taxon>
        <taxon>Baculoviridae</taxon>
        <taxon>Betabaculovirus</taxon>
        <taxon>Betabaculovirus alterclanastomosis</taxon>
    </lineage>
</organism>
<dbReference type="OrthoDB" id="19972at10239"/>
<dbReference type="EMBL" id="KR091910">
    <property type="protein sequence ID" value="AKS25427.1"/>
    <property type="molecule type" value="Genomic_DNA"/>
</dbReference>
<name>A0A0K0WSI9_9BBAC</name>
<keyword evidence="2" id="KW-1185">Reference proteome</keyword>
<dbReference type="Proteomes" id="UP000232791">
    <property type="component" value="Segment"/>
</dbReference>
<sequence>MNNHHTFASDTTPNHNHRYYDSKYSHIEKVQKEIMQQHKYLESQLNQLRDNIKTMCHNGGVNCVGVNTSHVTNTALVPVQRHRSFYLDEAHHHHNKNYDPIAYKIRKF</sequence>
<accession>A0A0K0WSI9</accession>
<proteinExistence type="predicted"/>